<protein>
    <submittedName>
        <fullName evidence="1">Uncharacterized protein</fullName>
    </submittedName>
</protein>
<sequence>LSLNPTITLSEVLESARNNPSFEIKAAPYTGTLPYTESTYLKIKDSSKKASNLDF</sequence>
<organism evidence="1 2">
    <name type="scientific">Leptospira interrogans serovar Grippotyphosa str. LT2186</name>
    <dbReference type="NCBI Taxonomy" id="1001599"/>
    <lineage>
        <taxon>Bacteria</taxon>
        <taxon>Pseudomonadati</taxon>
        <taxon>Spirochaetota</taxon>
        <taxon>Spirochaetia</taxon>
        <taxon>Leptospirales</taxon>
        <taxon>Leptospiraceae</taxon>
        <taxon>Leptospira</taxon>
    </lineage>
</organism>
<dbReference type="AlphaFoldDB" id="M3H7J9"/>
<evidence type="ECO:0000313" key="1">
    <source>
        <dbReference type="EMBL" id="EMG08665.1"/>
    </source>
</evidence>
<dbReference type="BioCyc" id="LINT1001599:G11K9-5314-MONOMER"/>
<dbReference type="EMBL" id="AFME02000362">
    <property type="protein sequence ID" value="EMG08665.1"/>
    <property type="molecule type" value="Genomic_DNA"/>
</dbReference>
<proteinExistence type="predicted"/>
<comment type="caution">
    <text evidence="1">The sequence shown here is derived from an EMBL/GenBank/DDBJ whole genome shotgun (WGS) entry which is preliminary data.</text>
</comment>
<reference evidence="1 2" key="1">
    <citation type="submission" date="2013-02" db="EMBL/GenBank/DDBJ databases">
        <authorList>
            <person name="Harkins D.M."/>
            <person name="Durkin A.S."/>
            <person name="Brinkac L.M."/>
            <person name="Haft D.H."/>
            <person name="Selengut J.D."/>
            <person name="Sanka R."/>
            <person name="DePew J."/>
            <person name="Purushe J."/>
            <person name="Tulsiani S.M."/>
            <person name="Graham G.C."/>
            <person name="Burns M.-A."/>
            <person name="Dohnt M.F."/>
            <person name="Smythe L.D."/>
            <person name="McKay D.B."/>
            <person name="Craig S.B."/>
            <person name="Vinetz J.M."/>
            <person name="Sutton G.G."/>
            <person name="Nierman W.C."/>
            <person name="Fouts D.E."/>
        </authorList>
    </citation>
    <scope>NUCLEOTIDE SEQUENCE [LARGE SCALE GENOMIC DNA]</scope>
    <source>
        <strain evidence="1 2">LT2186</strain>
    </source>
</reference>
<accession>M3H7J9</accession>
<feature type="non-terminal residue" evidence="1">
    <location>
        <position position="1"/>
    </location>
</feature>
<name>M3H7J9_LEPIR</name>
<evidence type="ECO:0000313" key="2">
    <source>
        <dbReference type="Proteomes" id="UP000011776"/>
    </source>
</evidence>
<gene>
    <name evidence="1" type="ORF">LEP1GSC151_0422</name>
</gene>
<dbReference type="Proteomes" id="UP000011776">
    <property type="component" value="Unassembled WGS sequence"/>
</dbReference>